<evidence type="ECO:0000313" key="4">
    <source>
        <dbReference type="Proteomes" id="UP000030745"/>
    </source>
</evidence>
<feature type="region of interest" description="Disordered" evidence="1">
    <location>
        <begin position="40"/>
        <end position="65"/>
    </location>
</feature>
<organism evidence="3 4">
    <name type="scientific">Saprolegnia parasitica (strain CBS 223.65)</name>
    <dbReference type="NCBI Taxonomy" id="695850"/>
    <lineage>
        <taxon>Eukaryota</taxon>
        <taxon>Sar</taxon>
        <taxon>Stramenopiles</taxon>
        <taxon>Oomycota</taxon>
        <taxon>Saprolegniomycetes</taxon>
        <taxon>Saprolegniales</taxon>
        <taxon>Saprolegniaceae</taxon>
        <taxon>Saprolegnia</taxon>
    </lineage>
</organism>
<dbReference type="EMBL" id="KK583226">
    <property type="protein sequence ID" value="KDO26098.1"/>
    <property type="molecule type" value="Genomic_DNA"/>
</dbReference>
<dbReference type="PROSITE" id="PS51391">
    <property type="entry name" value="CID"/>
    <property type="match status" value="1"/>
</dbReference>
<gene>
    <name evidence="3" type="ORF">SPRG_08459</name>
</gene>
<dbReference type="STRING" id="695850.A0A067C6F7"/>
<dbReference type="Gene3D" id="1.25.40.90">
    <property type="match status" value="1"/>
</dbReference>
<evidence type="ECO:0000313" key="3">
    <source>
        <dbReference type="EMBL" id="KDO26098.1"/>
    </source>
</evidence>
<keyword evidence="4" id="KW-1185">Reference proteome</keyword>
<dbReference type="Proteomes" id="UP000030745">
    <property type="component" value="Unassembled WGS sequence"/>
</dbReference>
<evidence type="ECO:0000256" key="1">
    <source>
        <dbReference type="SAM" id="MobiDB-lite"/>
    </source>
</evidence>
<dbReference type="KEGG" id="spar:SPRG_08459"/>
<dbReference type="OrthoDB" id="10069473at2759"/>
<feature type="region of interest" description="Disordered" evidence="1">
    <location>
        <begin position="1"/>
        <end position="24"/>
    </location>
</feature>
<proteinExistence type="predicted"/>
<dbReference type="RefSeq" id="XP_012203094.1">
    <property type="nucleotide sequence ID" value="XM_012347704.1"/>
</dbReference>
<evidence type="ECO:0000259" key="2">
    <source>
        <dbReference type="PROSITE" id="PS51391"/>
    </source>
</evidence>
<dbReference type="GeneID" id="24130678"/>
<accession>A0A067C6F7</accession>
<feature type="domain" description="CID" evidence="2">
    <location>
        <begin position="68"/>
        <end position="206"/>
    </location>
</feature>
<dbReference type="InterPro" id="IPR006569">
    <property type="entry name" value="CID_dom"/>
</dbReference>
<dbReference type="SMART" id="SM00582">
    <property type="entry name" value="RPR"/>
    <property type="match status" value="1"/>
</dbReference>
<dbReference type="VEuPathDB" id="FungiDB:SPRG_08459"/>
<dbReference type="InterPro" id="IPR008942">
    <property type="entry name" value="ENTH_VHS"/>
</dbReference>
<protein>
    <recommendedName>
        <fullName evidence="2">CID domain-containing protein</fullName>
    </recommendedName>
</protein>
<dbReference type="Pfam" id="PF04818">
    <property type="entry name" value="CID"/>
    <property type="match status" value="1"/>
</dbReference>
<reference evidence="3 4" key="1">
    <citation type="journal article" date="2013" name="PLoS Genet.">
        <title>Distinctive expansion of potential virulence genes in the genome of the oomycete fish pathogen Saprolegnia parasitica.</title>
        <authorList>
            <person name="Jiang R.H."/>
            <person name="de Bruijn I."/>
            <person name="Haas B.J."/>
            <person name="Belmonte R."/>
            <person name="Lobach L."/>
            <person name="Christie J."/>
            <person name="van den Ackerveken G."/>
            <person name="Bottin A."/>
            <person name="Bulone V."/>
            <person name="Diaz-Moreno S.M."/>
            <person name="Dumas B."/>
            <person name="Fan L."/>
            <person name="Gaulin E."/>
            <person name="Govers F."/>
            <person name="Grenville-Briggs L.J."/>
            <person name="Horner N.R."/>
            <person name="Levin J.Z."/>
            <person name="Mammella M."/>
            <person name="Meijer H.J."/>
            <person name="Morris P."/>
            <person name="Nusbaum C."/>
            <person name="Oome S."/>
            <person name="Phillips A.J."/>
            <person name="van Rooyen D."/>
            <person name="Rzeszutek E."/>
            <person name="Saraiva M."/>
            <person name="Secombes C.J."/>
            <person name="Seidl M.F."/>
            <person name="Snel B."/>
            <person name="Stassen J.H."/>
            <person name="Sykes S."/>
            <person name="Tripathy S."/>
            <person name="van den Berg H."/>
            <person name="Vega-Arreguin J.C."/>
            <person name="Wawra S."/>
            <person name="Young S.K."/>
            <person name="Zeng Q."/>
            <person name="Dieguez-Uribeondo J."/>
            <person name="Russ C."/>
            <person name="Tyler B.M."/>
            <person name="van West P."/>
        </authorList>
    </citation>
    <scope>NUCLEOTIDE SEQUENCE [LARGE SCALE GENOMIC DNA]</scope>
    <source>
        <strain evidence="3 4">CBS 223.65</strain>
    </source>
</reference>
<sequence length="334" mass="37093">MGDERDPPAADGQPPLGHVRMASEVDGTLGADAILSAKVTQVSEETTATTPEPVAHASDDDDDDDTDFAKWNRDEIQMELADLDESGERIERVANLFLMYNQTDQDHVSALCATWLREMKAADTHDRIPFLYVANHVIFKTKTSKSSPSTLFAETFRPLLPEAVSLVCTSPADRDTVVRILKLWAEQQLYPMDDIRGLWKETGEPLPPSWSETHAATPTTASAMDNMFATMDVEPDLPMGLKARAAHPLVDLLKRIDHAKHIVHHLEPKIQANHQYVLQSASSNGKVEACMQMIVIRNKYVKELLDLQKLVHVTAGKLLEDQVPATRVRATSIS</sequence>
<feature type="compositionally biased region" description="Low complexity" evidence="1">
    <location>
        <begin position="44"/>
        <end position="53"/>
    </location>
</feature>
<name>A0A067C6F7_SAPPC</name>
<dbReference type="AlphaFoldDB" id="A0A067C6F7"/>